<evidence type="ECO:0000313" key="8">
    <source>
        <dbReference type="Proteomes" id="UP000177169"/>
    </source>
</evidence>
<dbReference type="GO" id="GO:0015627">
    <property type="term" value="C:type II protein secretion system complex"/>
    <property type="evidence" value="ECO:0007669"/>
    <property type="project" value="InterPro"/>
</dbReference>
<evidence type="ECO:0000313" key="7">
    <source>
        <dbReference type="EMBL" id="OGM34311.1"/>
    </source>
</evidence>
<accession>A0A1F7Z497</accession>
<dbReference type="InterPro" id="IPR045584">
    <property type="entry name" value="Pilin-like"/>
</dbReference>
<gene>
    <name evidence="7" type="ORF">A3D01_00885</name>
</gene>
<keyword evidence="2" id="KW-0488">Methylation</keyword>
<dbReference type="PANTHER" id="PTHR30093:SF44">
    <property type="entry name" value="TYPE II SECRETION SYSTEM CORE PROTEIN G"/>
    <property type="match status" value="1"/>
</dbReference>
<dbReference type="Proteomes" id="UP000177169">
    <property type="component" value="Unassembled WGS sequence"/>
</dbReference>
<evidence type="ECO:0008006" key="9">
    <source>
        <dbReference type="Google" id="ProtNLM"/>
    </source>
</evidence>
<dbReference type="PRINTS" id="PR00813">
    <property type="entry name" value="BCTERIALGSPG"/>
</dbReference>
<dbReference type="AlphaFoldDB" id="A0A1F7Z497"/>
<dbReference type="InterPro" id="IPR000983">
    <property type="entry name" value="Bac_GSPG_pilin"/>
</dbReference>
<dbReference type="EMBL" id="MGGR01000007">
    <property type="protein sequence ID" value="OGM34311.1"/>
    <property type="molecule type" value="Genomic_DNA"/>
</dbReference>
<dbReference type="GO" id="GO:0016020">
    <property type="term" value="C:membrane"/>
    <property type="evidence" value="ECO:0007669"/>
    <property type="project" value="UniProtKB-SubCell"/>
</dbReference>
<dbReference type="InterPro" id="IPR012902">
    <property type="entry name" value="N_methyl_site"/>
</dbReference>
<keyword evidence="4 6" id="KW-1133">Transmembrane helix</keyword>
<dbReference type="SUPFAM" id="SSF54523">
    <property type="entry name" value="Pili subunits"/>
    <property type="match status" value="1"/>
</dbReference>
<reference evidence="7 8" key="1">
    <citation type="journal article" date="2016" name="Nat. Commun.">
        <title>Thousands of microbial genomes shed light on interconnected biogeochemical processes in an aquifer system.</title>
        <authorList>
            <person name="Anantharaman K."/>
            <person name="Brown C.T."/>
            <person name="Hug L.A."/>
            <person name="Sharon I."/>
            <person name="Castelle C.J."/>
            <person name="Probst A.J."/>
            <person name="Thomas B.C."/>
            <person name="Singh A."/>
            <person name="Wilkins M.J."/>
            <person name="Karaoz U."/>
            <person name="Brodie E.L."/>
            <person name="Williams K.H."/>
            <person name="Hubbard S.S."/>
            <person name="Banfield J.F."/>
        </authorList>
    </citation>
    <scope>NUCLEOTIDE SEQUENCE [LARGE SCALE GENOMIC DNA]</scope>
</reference>
<comment type="caution">
    <text evidence="7">The sequence shown here is derived from an EMBL/GenBank/DDBJ whole genome shotgun (WGS) entry which is preliminary data.</text>
</comment>
<dbReference type="Gene3D" id="3.30.700.10">
    <property type="entry name" value="Glycoprotein, Type 4 Pilin"/>
    <property type="match status" value="1"/>
</dbReference>
<name>A0A1F7Z497_9BACT</name>
<keyword evidence="3 6" id="KW-0812">Transmembrane</keyword>
<dbReference type="PANTHER" id="PTHR30093">
    <property type="entry name" value="GENERAL SECRETION PATHWAY PROTEIN G"/>
    <property type="match status" value="1"/>
</dbReference>
<evidence type="ECO:0000256" key="1">
    <source>
        <dbReference type="ARBA" id="ARBA00004167"/>
    </source>
</evidence>
<feature type="transmembrane region" description="Helical" evidence="6">
    <location>
        <begin position="27"/>
        <end position="48"/>
    </location>
</feature>
<dbReference type="NCBIfam" id="TIGR02532">
    <property type="entry name" value="IV_pilin_GFxxxE"/>
    <property type="match status" value="1"/>
</dbReference>
<proteinExistence type="predicted"/>
<comment type="subcellular location">
    <subcellularLocation>
        <location evidence="1">Membrane</location>
        <topology evidence="1">Single-pass membrane protein</topology>
    </subcellularLocation>
</comment>
<protein>
    <recommendedName>
        <fullName evidence="9">Type II secretion system protein GspG C-terminal domain-containing protein</fullName>
    </recommendedName>
</protein>
<dbReference type="PROSITE" id="PS00409">
    <property type="entry name" value="PROKAR_NTER_METHYL"/>
    <property type="match status" value="1"/>
</dbReference>
<dbReference type="Pfam" id="PF07963">
    <property type="entry name" value="N_methyl"/>
    <property type="match status" value="1"/>
</dbReference>
<dbReference type="GO" id="GO:0015628">
    <property type="term" value="P:protein secretion by the type II secretion system"/>
    <property type="evidence" value="ECO:0007669"/>
    <property type="project" value="InterPro"/>
</dbReference>
<organism evidence="7 8">
    <name type="scientific">Candidatus Woesebacteria bacterium RIFCSPHIGHO2_02_FULL_39_13</name>
    <dbReference type="NCBI Taxonomy" id="1802505"/>
    <lineage>
        <taxon>Bacteria</taxon>
        <taxon>Candidatus Woeseibacteriota</taxon>
    </lineage>
</organism>
<evidence type="ECO:0000256" key="3">
    <source>
        <dbReference type="ARBA" id="ARBA00022692"/>
    </source>
</evidence>
<evidence type="ECO:0000256" key="5">
    <source>
        <dbReference type="ARBA" id="ARBA00023136"/>
    </source>
</evidence>
<evidence type="ECO:0000256" key="6">
    <source>
        <dbReference type="SAM" id="Phobius"/>
    </source>
</evidence>
<evidence type="ECO:0000256" key="4">
    <source>
        <dbReference type="ARBA" id="ARBA00022989"/>
    </source>
</evidence>
<sequence>MIKNSKFKFQISKRTTDYRFLTTHHGFTLIELLIVMAVIGGLATIFVARFPGSQRRARDTLRKNDLRQYQSGLEVYANRNNGFYPSRTTDVQADTTLCTTDLGLGSGDCSADPRDGDSICTSGLCRYFFRSDGTCALGGPCARNYFLYARLEQPQDTTTPIWFVCSNGESGEVATIPVAGAVCPVP</sequence>
<dbReference type="STRING" id="1802505.A3D01_00885"/>
<keyword evidence="5 6" id="KW-0472">Membrane</keyword>
<evidence type="ECO:0000256" key="2">
    <source>
        <dbReference type="ARBA" id="ARBA00022481"/>
    </source>
</evidence>